<name>A0ABC9TSN4_CLOSY</name>
<dbReference type="EC" id="6.5.1.8" evidence="1"/>
<dbReference type="PANTHER" id="PTHR11118:SF1">
    <property type="entry name" value="RNA-SPLICING LIGASE RTCB HOMOLOG"/>
    <property type="match status" value="1"/>
</dbReference>
<keyword evidence="5" id="KW-0692">RNA repair</keyword>
<evidence type="ECO:0000256" key="6">
    <source>
        <dbReference type="ARBA" id="ARBA00023134"/>
    </source>
</evidence>
<sequence length="372" mass="41308">MPFTACQLMKEKYDLNNHENCILISSGKNWVEQAAVDQLRGVSRLPGMIRTVGLPDLHPGNTPVGMAALSRGRFYPHLIGNDIGCGMSLFSTQVRRKRFKMEKWVTRLNSIRELGDIPCDNPYEEECPIRDFGTIGSGNHFIEFQCLEQVYDESAAKAMGLLGENVLVLVHSGSRGYGQEILSRYNRPEGIEEDSIQAAAYLAAHDDALKWAGRNRLAAAGKLLDYLNTDSQLDILMESCHNYLEQTEDGWLHRKGSVSAKHGAVVIPGSRGSLTYVCVPGKDTGISLDSLSHGAGRKWARSVCKSRIDRKYDRNSIRSTKFKSQVVCHDTNLLFAEAPEAYKNVEQVIASLQEFGLIEVAATLRPLITYKG</sequence>
<evidence type="ECO:0000256" key="8">
    <source>
        <dbReference type="ARBA" id="ARBA00047746"/>
    </source>
</evidence>
<keyword evidence="4 10" id="KW-0547">Nucleotide-binding</keyword>
<evidence type="ECO:0000256" key="10">
    <source>
        <dbReference type="PIRSR" id="PIRSR601233-2"/>
    </source>
</evidence>
<feature type="binding site" evidence="11">
    <location>
        <position position="171"/>
    </location>
    <ligand>
        <name>Mn(2+)</name>
        <dbReference type="ChEBI" id="CHEBI:29035"/>
        <label>2</label>
    </ligand>
</feature>
<comment type="cofactor">
    <cofactor evidence="11">
        <name>Mn(2+)</name>
        <dbReference type="ChEBI" id="CHEBI:29035"/>
    </cofactor>
    <text evidence="11">Binds 2 manganese ions per subunit.</text>
</comment>
<gene>
    <name evidence="12" type="ORF">CLOSYM_04110</name>
</gene>
<dbReference type="GO" id="GO:0005525">
    <property type="term" value="F:GTP binding"/>
    <property type="evidence" value="ECO:0007669"/>
    <property type="project" value="UniProtKB-KW"/>
</dbReference>
<dbReference type="PANTHER" id="PTHR11118">
    <property type="entry name" value="RNA-SPLICING LIGASE RTCB HOMOLOG"/>
    <property type="match status" value="1"/>
</dbReference>
<feature type="binding site" evidence="11">
    <location>
        <position position="241"/>
    </location>
    <ligand>
        <name>Mn(2+)</name>
        <dbReference type="ChEBI" id="CHEBI:29035"/>
        <label>2</label>
    </ligand>
</feature>
<protein>
    <recommendedName>
        <fullName evidence="1">3'-phosphate/5'-hydroxy nucleic acid ligase</fullName>
        <ecNumber evidence="1">6.5.1.8</ecNumber>
    </recommendedName>
</protein>
<keyword evidence="2" id="KW-0436">Ligase</keyword>
<comment type="catalytic activity">
    <reaction evidence="8">
        <text>a 3'-end 3'-phospho-ribonucleotide-RNA + a 5'-end dephospho-ribonucleoside-RNA + GTP = a ribonucleotidyl-ribonucleotide-RNA + GMP + diphosphate</text>
        <dbReference type="Rhea" id="RHEA:68076"/>
        <dbReference type="Rhea" id="RHEA-COMP:10463"/>
        <dbReference type="Rhea" id="RHEA-COMP:13936"/>
        <dbReference type="Rhea" id="RHEA-COMP:17355"/>
        <dbReference type="ChEBI" id="CHEBI:33019"/>
        <dbReference type="ChEBI" id="CHEBI:37565"/>
        <dbReference type="ChEBI" id="CHEBI:58115"/>
        <dbReference type="ChEBI" id="CHEBI:83062"/>
        <dbReference type="ChEBI" id="CHEBI:138284"/>
        <dbReference type="ChEBI" id="CHEBI:173118"/>
        <dbReference type="EC" id="6.5.1.8"/>
    </reaction>
</comment>
<reference evidence="12 13" key="1">
    <citation type="submission" date="2013-07" db="EMBL/GenBank/DDBJ databases">
        <authorList>
            <person name="Weinstock G."/>
            <person name="Sodergren E."/>
            <person name="Wylie T."/>
            <person name="Fulton L."/>
            <person name="Fulton R."/>
            <person name="Fronick C."/>
            <person name="O'Laughlin M."/>
            <person name="Godfrey J."/>
            <person name="Miner T."/>
            <person name="Herter B."/>
            <person name="Appelbaum E."/>
            <person name="Cordes M."/>
            <person name="Lek S."/>
            <person name="Wollam A."/>
            <person name="Pepin K.H."/>
            <person name="Palsikar V.B."/>
            <person name="Mitreva M."/>
            <person name="Wilson R.K."/>
        </authorList>
    </citation>
    <scope>NUCLEOTIDE SEQUENCE [LARGE SCALE GENOMIC DNA]</scope>
    <source>
        <strain evidence="12 13">ATCC 14940</strain>
    </source>
</reference>
<feature type="binding site" evidence="10">
    <location>
        <position position="371"/>
    </location>
    <ligand>
        <name>GMP</name>
        <dbReference type="ChEBI" id="CHEBI:58115"/>
    </ligand>
</feature>
<accession>A0ABC9TSN4</accession>
<keyword evidence="3 11" id="KW-0479">Metal-binding</keyword>
<evidence type="ECO:0000256" key="2">
    <source>
        <dbReference type="ARBA" id="ARBA00022598"/>
    </source>
</evidence>
<evidence type="ECO:0000313" key="12">
    <source>
        <dbReference type="EMBL" id="ERI74350.1"/>
    </source>
</evidence>
<proteinExistence type="predicted"/>
<dbReference type="SUPFAM" id="SSF103365">
    <property type="entry name" value="Hypothetical protein PH1602"/>
    <property type="match status" value="1"/>
</dbReference>
<dbReference type="GO" id="GO:0042245">
    <property type="term" value="P:RNA repair"/>
    <property type="evidence" value="ECO:0007669"/>
    <property type="project" value="UniProtKB-KW"/>
</dbReference>
<comment type="caution">
    <text evidence="12">The sequence shown here is derived from an EMBL/GenBank/DDBJ whole genome shotgun (WGS) entry which is preliminary data.</text>
</comment>
<dbReference type="NCBIfam" id="TIGR03073">
    <property type="entry name" value="release_rtcB"/>
    <property type="match status" value="1"/>
</dbReference>
<dbReference type="Gene3D" id="3.90.1860.10">
    <property type="entry name" value="tRNA-splicing ligase RtcB"/>
    <property type="match status" value="1"/>
</dbReference>
<dbReference type="InterPro" id="IPR036025">
    <property type="entry name" value="RtcB-like_sf"/>
</dbReference>
<dbReference type="GO" id="GO:0046872">
    <property type="term" value="F:metal ion binding"/>
    <property type="evidence" value="ECO:0007669"/>
    <property type="project" value="UniProtKB-KW"/>
</dbReference>
<dbReference type="NCBIfam" id="NF007153">
    <property type="entry name" value="PRK09588.1"/>
    <property type="match status" value="1"/>
</dbReference>
<feature type="binding site" evidence="11">
    <location>
        <position position="140"/>
    </location>
    <ligand>
        <name>Mn(2+)</name>
        <dbReference type="ChEBI" id="CHEBI:29035"/>
        <label>1</label>
    </ligand>
</feature>
<evidence type="ECO:0000256" key="5">
    <source>
        <dbReference type="ARBA" id="ARBA00022800"/>
    </source>
</evidence>
<keyword evidence="6 10" id="KW-0342">GTP-binding</keyword>
<feature type="active site" description="GMP-histidine intermediate" evidence="9">
    <location>
        <position position="293"/>
    </location>
</feature>
<dbReference type="GO" id="GO:0170057">
    <property type="term" value="F:RNA ligase (GTP) activity"/>
    <property type="evidence" value="ECO:0007669"/>
    <property type="project" value="UniProtKB-EC"/>
</dbReference>
<evidence type="ECO:0000256" key="4">
    <source>
        <dbReference type="ARBA" id="ARBA00022741"/>
    </source>
</evidence>
<organism evidence="12 13">
    <name type="scientific">[Clostridium] symbiosum ATCC 14940</name>
    <dbReference type="NCBI Taxonomy" id="411472"/>
    <lineage>
        <taxon>Bacteria</taxon>
        <taxon>Bacillati</taxon>
        <taxon>Bacillota</taxon>
        <taxon>Clostridia</taxon>
        <taxon>Lachnospirales</taxon>
        <taxon>Lachnospiraceae</taxon>
        <taxon>Otoolea</taxon>
    </lineage>
</organism>
<dbReference type="InterPro" id="IPR017510">
    <property type="entry name" value="RtcB2"/>
</dbReference>
<dbReference type="Proteomes" id="UP000016491">
    <property type="component" value="Unassembled WGS sequence"/>
</dbReference>
<dbReference type="EMBL" id="AWSU01000335">
    <property type="protein sequence ID" value="ERI74350.1"/>
    <property type="molecule type" value="Genomic_DNA"/>
</dbReference>
<evidence type="ECO:0000256" key="7">
    <source>
        <dbReference type="ARBA" id="ARBA00023211"/>
    </source>
</evidence>
<feature type="binding site" evidence="10">
    <location>
        <begin position="293"/>
        <end position="296"/>
    </location>
    <ligand>
        <name>GMP</name>
        <dbReference type="ChEBI" id="CHEBI:58115"/>
    </ligand>
</feature>
<dbReference type="InterPro" id="IPR001233">
    <property type="entry name" value="RtcB"/>
</dbReference>
<evidence type="ECO:0000313" key="13">
    <source>
        <dbReference type="Proteomes" id="UP000016491"/>
    </source>
</evidence>
<evidence type="ECO:0000256" key="3">
    <source>
        <dbReference type="ARBA" id="ARBA00022723"/>
    </source>
</evidence>
<evidence type="ECO:0000256" key="1">
    <source>
        <dbReference type="ARBA" id="ARBA00012726"/>
    </source>
</evidence>
<feature type="binding site" evidence="10">
    <location>
        <begin position="241"/>
        <end position="242"/>
    </location>
    <ligand>
        <name>GMP</name>
        <dbReference type="ChEBI" id="CHEBI:58115"/>
    </ligand>
</feature>
<evidence type="ECO:0000256" key="9">
    <source>
        <dbReference type="PIRSR" id="PIRSR601233-1"/>
    </source>
</evidence>
<dbReference type="AlphaFoldDB" id="A0ABC9TSN4"/>
<dbReference type="Pfam" id="PF01139">
    <property type="entry name" value="RtcB"/>
    <property type="match status" value="2"/>
</dbReference>
<feature type="binding site" evidence="10">
    <location>
        <begin position="139"/>
        <end position="143"/>
    </location>
    <ligand>
        <name>GMP</name>
        <dbReference type="ChEBI" id="CHEBI:58115"/>
    </ligand>
</feature>
<evidence type="ECO:0000256" key="11">
    <source>
        <dbReference type="PIRSR" id="PIRSR601233-3"/>
    </source>
</evidence>
<keyword evidence="7 11" id="KW-0464">Manganese</keyword>